<gene>
    <name evidence="1" type="ORF">RJN63_29025</name>
</gene>
<protein>
    <submittedName>
        <fullName evidence="1">Uncharacterized protein</fullName>
    </submittedName>
</protein>
<organism evidence="1">
    <name type="scientific">Herbaspirillum huttiense subsp. nephrolepidis</name>
    <dbReference type="NCBI Taxonomy" id="3075126"/>
    <lineage>
        <taxon>Bacteria</taxon>
        <taxon>Pseudomonadati</taxon>
        <taxon>Pseudomonadota</taxon>
        <taxon>Betaproteobacteria</taxon>
        <taxon>Burkholderiales</taxon>
        <taxon>Oxalobacteraceae</taxon>
        <taxon>Herbaspirillum</taxon>
    </lineage>
</organism>
<name>A0AAE4KBS2_9BURK</name>
<accession>A0AAE4KBS2</accession>
<comment type="caution">
    <text evidence="1">The sequence shown here is derived from an EMBL/GenBank/DDBJ whole genome shotgun (WGS) entry which is preliminary data.</text>
</comment>
<dbReference type="AlphaFoldDB" id="A0AAE4KBS2"/>
<sequence length="128" mass="14464">MSVSIYYSARRKKPLSPSEIKEIELISGRYSVDSQIEKFLSTGVGLNWESFQFELNGQRPGMFTSAIVFSGSTKLPDNSGEATWIGVQHWCGCLSELRRLLNSCDWSASVEDHDLHWDSLTLAYDPQK</sequence>
<dbReference type="EMBL" id="JAVRAA010000031">
    <property type="protein sequence ID" value="MDT0340902.1"/>
    <property type="molecule type" value="Genomic_DNA"/>
</dbReference>
<proteinExistence type="predicted"/>
<evidence type="ECO:0000313" key="1">
    <source>
        <dbReference type="EMBL" id="MDT0340902.1"/>
    </source>
</evidence>
<dbReference type="RefSeq" id="WP_310838174.1">
    <property type="nucleotide sequence ID" value="NZ_JAVLSM010000012.1"/>
</dbReference>
<reference evidence="1" key="1">
    <citation type="submission" date="2023-02" db="EMBL/GenBank/DDBJ databases">
        <title>Description of Herbaspirillum huttiense subsp. nephrolepsisexaltata and Herbaspirillum huttiense subsp. lycopersicon.</title>
        <authorList>
            <person name="Poudel M."/>
            <person name="Sharma A."/>
            <person name="Goss E."/>
            <person name="Tapia J.H."/>
            <person name="Harmon C.M."/>
            <person name="Jones J.B."/>
        </authorList>
    </citation>
    <scope>NUCLEOTIDE SEQUENCE</scope>
    <source>
        <strain evidence="1">NC40101</strain>
    </source>
</reference>